<comment type="caution">
    <text evidence="1">The sequence shown here is derived from an EMBL/GenBank/DDBJ whole genome shotgun (WGS) entry which is preliminary data.</text>
</comment>
<proteinExistence type="predicted"/>
<dbReference type="AlphaFoldDB" id="A0AAV5VC90"/>
<sequence>MREDGRFIAAKSLHTEQKTGLSNSPFNSGRSIKFSCFLCYFVHDSKLLCISSRSPHRTSHGPLTSVAHSRTERGFSWGATVGGGWVNGLTRTGSGTAGGILLTTTEFFKGSTVSTLGAFRVTEGDCSAILSSWTQKLKASSRYAFTRLDDI</sequence>
<protein>
    <recommendedName>
        <fullName evidence="3">Ribosomal protein</fullName>
    </recommendedName>
</protein>
<evidence type="ECO:0000313" key="2">
    <source>
        <dbReference type="Proteomes" id="UP001432322"/>
    </source>
</evidence>
<name>A0AAV5VC90_9BILA</name>
<evidence type="ECO:0008006" key="3">
    <source>
        <dbReference type="Google" id="ProtNLM"/>
    </source>
</evidence>
<accession>A0AAV5VC90</accession>
<keyword evidence="2" id="KW-1185">Reference proteome</keyword>
<dbReference type="EMBL" id="BTSY01000002">
    <property type="protein sequence ID" value="GMT15459.1"/>
    <property type="molecule type" value="Genomic_DNA"/>
</dbReference>
<dbReference type="Proteomes" id="UP001432322">
    <property type="component" value="Unassembled WGS sequence"/>
</dbReference>
<evidence type="ECO:0000313" key="1">
    <source>
        <dbReference type="EMBL" id="GMT15459.1"/>
    </source>
</evidence>
<reference evidence="1" key="1">
    <citation type="submission" date="2023-10" db="EMBL/GenBank/DDBJ databases">
        <title>Genome assembly of Pristionchus species.</title>
        <authorList>
            <person name="Yoshida K."/>
            <person name="Sommer R.J."/>
        </authorList>
    </citation>
    <scope>NUCLEOTIDE SEQUENCE</scope>
    <source>
        <strain evidence="1">RS5133</strain>
    </source>
</reference>
<organism evidence="1 2">
    <name type="scientific">Pristionchus fissidentatus</name>
    <dbReference type="NCBI Taxonomy" id="1538716"/>
    <lineage>
        <taxon>Eukaryota</taxon>
        <taxon>Metazoa</taxon>
        <taxon>Ecdysozoa</taxon>
        <taxon>Nematoda</taxon>
        <taxon>Chromadorea</taxon>
        <taxon>Rhabditida</taxon>
        <taxon>Rhabditina</taxon>
        <taxon>Diplogasteromorpha</taxon>
        <taxon>Diplogasteroidea</taxon>
        <taxon>Neodiplogasteridae</taxon>
        <taxon>Pristionchus</taxon>
    </lineage>
</organism>
<feature type="non-terminal residue" evidence="1">
    <location>
        <position position="151"/>
    </location>
</feature>
<gene>
    <name evidence="1" type="ORF">PFISCL1PPCAC_6756</name>
</gene>